<dbReference type="Gene3D" id="2.170.190.11">
    <property type="entry name" value="Molybdopterin biosynthesis moea protein, domain 3"/>
    <property type="match status" value="1"/>
</dbReference>
<dbReference type="InterPro" id="IPR001453">
    <property type="entry name" value="MoaB/Mog_dom"/>
</dbReference>
<dbReference type="SMART" id="SM00852">
    <property type="entry name" value="MoCF_biosynth"/>
    <property type="match status" value="1"/>
</dbReference>
<keyword evidence="6" id="KW-0500">Molybdenum</keyword>
<gene>
    <name evidence="8" type="ORF">HJ583_010865</name>
</gene>
<name>A0ABX2IKI2_9RHOO</name>
<evidence type="ECO:0000256" key="4">
    <source>
        <dbReference type="ARBA" id="ARBA00023150"/>
    </source>
</evidence>
<dbReference type="SUPFAM" id="SSF63867">
    <property type="entry name" value="MoeA C-terminal domain-like"/>
    <property type="match status" value="1"/>
</dbReference>
<sequence>MLSYEQALETLLAAATPLAGRETVDLLAAAGRVLASPVRASLDVPPADNSAMDGYALRVADVAPGALLEVSQRIPAGSAPVALRPGTAARIFTGAPIPLGADAVVMQEKCIAEGEAVRVEHAPGAGENIRRAGEDIASGSVVLSAGTRLGAAHLGLLASIGVAQVEVFARLRIAVFFTGDELVTPGAPLRSGQIYNSNRYVLHGLLGALGCVVTDLGIVPDDLGATRSALREAAAGHDLVLTCGGVSVGEEDHVKAAVVSEGALETWKIAIKPGKPFALGRVGETPFIGLPGNPVSSYATFLMLARPYIRRRQGETDVLPQAVQARADFSWPKAGALREFLRVRRNQAGGLELFPKQGSGVLSSCAWADGLVSNPPGQIIQPGDLVSYIPLGDGL</sequence>
<dbReference type="SUPFAM" id="SSF63882">
    <property type="entry name" value="MoeA N-terminal region -like"/>
    <property type="match status" value="1"/>
</dbReference>
<keyword evidence="6" id="KW-0460">Magnesium</keyword>
<dbReference type="InterPro" id="IPR036135">
    <property type="entry name" value="MoeA_linker/N_sf"/>
</dbReference>
<evidence type="ECO:0000256" key="3">
    <source>
        <dbReference type="ARBA" id="ARBA00010763"/>
    </source>
</evidence>
<comment type="pathway">
    <text evidence="2 6">Cofactor biosynthesis; molybdopterin biosynthesis.</text>
</comment>
<dbReference type="PROSITE" id="PS01079">
    <property type="entry name" value="MOCF_BIOSYNTHESIS_2"/>
    <property type="match status" value="1"/>
</dbReference>
<dbReference type="InterPro" id="IPR036688">
    <property type="entry name" value="MoeA_C_domain_IV_sf"/>
</dbReference>
<feature type="domain" description="MoaB/Mog" evidence="7">
    <location>
        <begin position="174"/>
        <end position="311"/>
    </location>
</feature>
<dbReference type="SUPFAM" id="SSF53218">
    <property type="entry name" value="Molybdenum cofactor biosynthesis proteins"/>
    <property type="match status" value="1"/>
</dbReference>
<dbReference type="EC" id="2.10.1.1" evidence="6"/>
<dbReference type="Pfam" id="PF03453">
    <property type="entry name" value="MoeA_N"/>
    <property type="match status" value="1"/>
</dbReference>
<dbReference type="InterPro" id="IPR038987">
    <property type="entry name" value="MoeA-like"/>
</dbReference>
<comment type="cofactor">
    <cofactor evidence="6">
        <name>Mg(2+)</name>
        <dbReference type="ChEBI" id="CHEBI:18420"/>
    </cofactor>
</comment>
<dbReference type="Gene3D" id="3.90.105.10">
    <property type="entry name" value="Molybdopterin biosynthesis moea protein, domain 2"/>
    <property type="match status" value="1"/>
</dbReference>
<comment type="caution">
    <text evidence="8">The sequence shown here is derived from an EMBL/GenBank/DDBJ whole genome shotgun (WGS) entry which is preliminary data.</text>
</comment>
<comment type="similarity">
    <text evidence="3 6">Belongs to the MoeA family.</text>
</comment>
<keyword evidence="6" id="KW-0808">Transferase</keyword>
<reference evidence="8 9" key="1">
    <citation type="submission" date="2020-06" db="EMBL/GenBank/DDBJ databases">
        <title>Draft genome of Uliginosibacterium sp. IMCC34675.</title>
        <authorList>
            <person name="Song J."/>
        </authorList>
    </citation>
    <scope>NUCLEOTIDE SEQUENCE [LARGE SCALE GENOMIC DNA]</scope>
    <source>
        <strain evidence="8 9">IMCC34675</strain>
    </source>
</reference>
<evidence type="ECO:0000256" key="2">
    <source>
        <dbReference type="ARBA" id="ARBA00005046"/>
    </source>
</evidence>
<dbReference type="EMBL" id="JABCSC020000002">
    <property type="protein sequence ID" value="NSL55527.1"/>
    <property type="molecule type" value="Genomic_DNA"/>
</dbReference>
<comment type="function">
    <text evidence="1 6">Catalyzes the insertion of molybdate into adenylated molybdopterin with the concomitant release of AMP.</text>
</comment>
<evidence type="ECO:0000313" key="9">
    <source>
        <dbReference type="Proteomes" id="UP000778523"/>
    </source>
</evidence>
<evidence type="ECO:0000313" key="8">
    <source>
        <dbReference type="EMBL" id="NSL55527.1"/>
    </source>
</evidence>
<evidence type="ECO:0000256" key="1">
    <source>
        <dbReference type="ARBA" id="ARBA00002901"/>
    </source>
</evidence>
<dbReference type="PANTHER" id="PTHR10192:SF5">
    <property type="entry name" value="GEPHYRIN"/>
    <property type="match status" value="1"/>
</dbReference>
<dbReference type="RefSeq" id="WP_170021911.1">
    <property type="nucleotide sequence ID" value="NZ_JABCSC020000002.1"/>
</dbReference>
<dbReference type="PANTHER" id="PTHR10192">
    <property type="entry name" value="MOLYBDOPTERIN BIOSYNTHESIS PROTEIN"/>
    <property type="match status" value="1"/>
</dbReference>
<proteinExistence type="inferred from homology"/>
<dbReference type="Proteomes" id="UP000778523">
    <property type="component" value="Unassembled WGS sequence"/>
</dbReference>
<accession>A0ABX2IKI2</accession>
<dbReference type="NCBIfam" id="NF045515">
    <property type="entry name" value="Glp_gephyrin"/>
    <property type="match status" value="1"/>
</dbReference>
<keyword evidence="4 6" id="KW-0501">Molybdenum cofactor biosynthesis</keyword>
<dbReference type="Pfam" id="PF00994">
    <property type="entry name" value="MoCF_biosynth"/>
    <property type="match status" value="1"/>
</dbReference>
<dbReference type="Pfam" id="PF03454">
    <property type="entry name" value="MoeA_C"/>
    <property type="match status" value="1"/>
</dbReference>
<dbReference type="NCBIfam" id="TIGR00177">
    <property type="entry name" value="molyb_syn"/>
    <property type="match status" value="1"/>
</dbReference>
<keyword evidence="6" id="KW-0479">Metal-binding</keyword>
<dbReference type="InterPro" id="IPR036425">
    <property type="entry name" value="MoaB/Mog-like_dom_sf"/>
</dbReference>
<dbReference type="InterPro" id="IPR005110">
    <property type="entry name" value="MoeA_linker/N"/>
</dbReference>
<dbReference type="CDD" id="cd00887">
    <property type="entry name" value="MoeA"/>
    <property type="match status" value="1"/>
</dbReference>
<evidence type="ECO:0000256" key="6">
    <source>
        <dbReference type="RuleBase" id="RU365090"/>
    </source>
</evidence>
<organism evidence="8 9">
    <name type="scientific">Uliginosibacterium aquaticum</name>
    <dbReference type="NCBI Taxonomy" id="2731212"/>
    <lineage>
        <taxon>Bacteria</taxon>
        <taxon>Pseudomonadati</taxon>
        <taxon>Pseudomonadota</taxon>
        <taxon>Betaproteobacteria</taxon>
        <taxon>Rhodocyclales</taxon>
        <taxon>Zoogloeaceae</taxon>
        <taxon>Uliginosibacterium</taxon>
    </lineage>
</organism>
<evidence type="ECO:0000259" key="7">
    <source>
        <dbReference type="SMART" id="SM00852"/>
    </source>
</evidence>
<protein>
    <recommendedName>
        <fullName evidence="6">Molybdopterin molybdenumtransferase</fullName>
        <ecNumber evidence="6">2.10.1.1</ecNumber>
    </recommendedName>
</protein>
<dbReference type="InterPro" id="IPR005111">
    <property type="entry name" value="MoeA_C_domain_IV"/>
</dbReference>
<keyword evidence="9" id="KW-1185">Reference proteome</keyword>
<comment type="catalytic activity">
    <reaction evidence="5">
        <text>adenylyl-molybdopterin + molybdate = Mo-molybdopterin + AMP + H(+)</text>
        <dbReference type="Rhea" id="RHEA:35047"/>
        <dbReference type="ChEBI" id="CHEBI:15378"/>
        <dbReference type="ChEBI" id="CHEBI:36264"/>
        <dbReference type="ChEBI" id="CHEBI:62727"/>
        <dbReference type="ChEBI" id="CHEBI:71302"/>
        <dbReference type="ChEBI" id="CHEBI:456215"/>
        <dbReference type="EC" id="2.10.1.1"/>
    </reaction>
</comment>
<dbReference type="Gene3D" id="2.40.340.10">
    <property type="entry name" value="MoeA, C-terminal, domain IV"/>
    <property type="match status" value="1"/>
</dbReference>
<evidence type="ECO:0000256" key="5">
    <source>
        <dbReference type="ARBA" id="ARBA00047317"/>
    </source>
</evidence>
<dbReference type="InterPro" id="IPR008284">
    <property type="entry name" value="MoCF_biosynth_CS"/>
</dbReference>
<dbReference type="Gene3D" id="3.40.980.10">
    <property type="entry name" value="MoaB/Mog-like domain"/>
    <property type="match status" value="1"/>
</dbReference>